<dbReference type="GO" id="GO:0003723">
    <property type="term" value="F:RNA binding"/>
    <property type="evidence" value="ECO:0007669"/>
    <property type="project" value="TreeGrafter"/>
</dbReference>
<dbReference type="GO" id="GO:0004815">
    <property type="term" value="F:aspartate-tRNA ligase activity"/>
    <property type="evidence" value="ECO:0007669"/>
    <property type="project" value="InterPro"/>
</dbReference>
<keyword evidence="5" id="KW-0030">Aminoacyl-tRNA synthetase</keyword>
<dbReference type="CDD" id="cd04320">
    <property type="entry name" value="AspRS_cyto_N"/>
    <property type="match status" value="1"/>
</dbReference>
<dbReference type="GO" id="GO:0005829">
    <property type="term" value="C:cytosol"/>
    <property type="evidence" value="ECO:0007669"/>
    <property type="project" value="TreeGrafter"/>
</dbReference>
<name>A0A2V0P416_9CHLO</name>
<dbReference type="FunFam" id="2.40.50.140:FF:000132">
    <property type="entry name" value="Aspartyl-tRNA synthetase, cytoplasmic"/>
    <property type="match status" value="1"/>
</dbReference>
<keyword evidence="6" id="KW-1185">Reference proteome</keyword>
<dbReference type="GO" id="GO:0006422">
    <property type="term" value="P:aspartyl-tRNA aminoacylation"/>
    <property type="evidence" value="ECO:0007669"/>
    <property type="project" value="InterPro"/>
</dbReference>
<keyword evidence="5" id="KW-0436">Ligase</keyword>
<dbReference type="GO" id="GO:0005524">
    <property type="term" value="F:ATP binding"/>
    <property type="evidence" value="ECO:0007669"/>
    <property type="project" value="InterPro"/>
</dbReference>
<feature type="compositionally biased region" description="Basic and acidic residues" evidence="3">
    <location>
        <begin position="1"/>
        <end position="13"/>
    </location>
</feature>
<evidence type="ECO:0000256" key="3">
    <source>
        <dbReference type="SAM" id="MobiDB-lite"/>
    </source>
</evidence>
<feature type="compositionally biased region" description="Low complexity" evidence="3">
    <location>
        <begin position="14"/>
        <end position="28"/>
    </location>
</feature>
<dbReference type="InParanoid" id="A0A2V0P416"/>
<dbReference type="EMBL" id="BDRX01000053">
    <property type="protein sequence ID" value="GBF94596.1"/>
    <property type="molecule type" value="Genomic_DNA"/>
</dbReference>
<dbReference type="OrthoDB" id="372395at2759"/>
<dbReference type="AlphaFoldDB" id="A0A2V0P416"/>
<organism evidence="5 6">
    <name type="scientific">Raphidocelis subcapitata</name>
    <dbReference type="NCBI Taxonomy" id="307507"/>
    <lineage>
        <taxon>Eukaryota</taxon>
        <taxon>Viridiplantae</taxon>
        <taxon>Chlorophyta</taxon>
        <taxon>core chlorophytes</taxon>
        <taxon>Chlorophyceae</taxon>
        <taxon>CS clade</taxon>
        <taxon>Sphaeropleales</taxon>
        <taxon>Selenastraceae</taxon>
        <taxon>Raphidocelis</taxon>
    </lineage>
</organism>
<comment type="caution">
    <text evidence="5">The sequence shown here is derived from an EMBL/GenBank/DDBJ whole genome shotgun (WGS) entry which is preliminary data.</text>
</comment>
<gene>
    <name evidence="5" type="ORF">Rsub_06711</name>
</gene>
<evidence type="ECO:0000256" key="1">
    <source>
        <dbReference type="ARBA" id="ARBA00022490"/>
    </source>
</evidence>
<dbReference type="Pfam" id="PF01336">
    <property type="entry name" value="tRNA_anti-codon"/>
    <property type="match status" value="1"/>
</dbReference>
<evidence type="ECO:0000313" key="5">
    <source>
        <dbReference type="EMBL" id="GBF94596.1"/>
    </source>
</evidence>
<dbReference type="InterPro" id="IPR045864">
    <property type="entry name" value="aa-tRNA-synth_II/BPL/LPL"/>
</dbReference>
<dbReference type="SUPFAM" id="SSF50249">
    <property type="entry name" value="Nucleic acid-binding proteins"/>
    <property type="match status" value="1"/>
</dbReference>
<dbReference type="Gene3D" id="3.30.930.10">
    <property type="entry name" value="Bira Bifunctional Protein, Domain 2"/>
    <property type="match status" value="1"/>
</dbReference>
<dbReference type="Proteomes" id="UP000247498">
    <property type="component" value="Unassembled WGS sequence"/>
</dbReference>
<feature type="region of interest" description="Disordered" evidence="3">
    <location>
        <begin position="284"/>
        <end position="312"/>
    </location>
</feature>
<dbReference type="InterPro" id="IPR023562">
    <property type="entry name" value="ClpP/TepA"/>
</dbReference>
<dbReference type="Gene3D" id="2.40.50.140">
    <property type="entry name" value="Nucleic acid-binding proteins"/>
    <property type="match status" value="1"/>
</dbReference>
<dbReference type="PANTHER" id="PTHR43450">
    <property type="entry name" value="ASPARTYL-TRNA SYNTHETASE"/>
    <property type="match status" value="1"/>
</dbReference>
<dbReference type="GO" id="GO:0017101">
    <property type="term" value="C:aminoacyl-tRNA synthetase multienzyme complex"/>
    <property type="evidence" value="ECO:0007669"/>
    <property type="project" value="TreeGrafter"/>
</dbReference>
<dbReference type="Pfam" id="PF00574">
    <property type="entry name" value="CLP_protease"/>
    <property type="match status" value="1"/>
</dbReference>
<dbReference type="InterPro" id="IPR004365">
    <property type="entry name" value="NA-bd_OB_tRNA"/>
</dbReference>
<evidence type="ECO:0000313" key="6">
    <source>
        <dbReference type="Proteomes" id="UP000247498"/>
    </source>
</evidence>
<keyword evidence="1" id="KW-0963">Cytoplasm</keyword>
<evidence type="ECO:0000259" key="4">
    <source>
        <dbReference type="Pfam" id="PF01336"/>
    </source>
</evidence>
<reference evidence="5 6" key="1">
    <citation type="journal article" date="2018" name="Sci. Rep.">
        <title>Raphidocelis subcapitata (=Pseudokirchneriella subcapitata) provides an insight into genome evolution and environmental adaptations in the Sphaeropleales.</title>
        <authorList>
            <person name="Suzuki S."/>
            <person name="Yamaguchi H."/>
            <person name="Nakajima N."/>
            <person name="Kawachi M."/>
        </authorList>
    </citation>
    <scope>NUCLEOTIDE SEQUENCE [LARGE SCALE GENOMIC DNA]</scope>
    <source>
        <strain evidence="5 6">NIES-35</strain>
    </source>
</reference>
<dbReference type="InterPro" id="IPR012340">
    <property type="entry name" value="NA-bd_OB-fold"/>
</dbReference>
<evidence type="ECO:0000256" key="2">
    <source>
        <dbReference type="ARBA" id="ARBA00033155"/>
    </source>
</evidence>
<dbReference type="InterPro" id="IPR004523">
    <property type="entry name" value="Asp-tRNA_synthase_2"/>
</dbReference>
<sequence>MASKVAEELESKLSLEGSESGSLAPSSTSGGGGGKKKDKKEKKDKPAAAAAAAAAPQPQRGVKAAAMTQPDPEDPLAHKYGDPPMVQSTERTGREWTRVEDLSPEMEGKTVLVRARIHTTRGKGKSAFLVLRQRTATVQAVLFADDTTVSRGMVKYACGIPKESIVDVEGVVALPQAPVESCSQKDVELAVTGIRAITRAGPLPFEVVDAARSEAEVAAAAARGESLATVSQDIRLDNRVVDLRTPANQAIFRVQSAVSQLSRNKWMNPKEAIEYGMIDKVLTTPTPKMPGSGRNAVNFRRAEAPGAQDIGV</sequence>
<feature type="region of interest" description="Disordered" evidence="3">
    <location>
        <begin position="1"/>
        <end position="96"/>
    </location>
</feature>
<dbReference type="STRING" id="307507.A0A2V0P416"/>
<feature type="domain" description="OB" evidence="4">
    <location>
        <begin position="111"/>
        <end position="195"/>
    </location>
</feature>
<accession>A0A2V0P416</accession>
<proteinExistence type="predicted"/>
<dbReference type="PANTHER" id="PTHR43450:SF1">
    <property type="entry name" value="ASPARTATE--TRNA LIGASE, CYTOPLASMIC"/>
    <property type="match status" value="1"/>
</dbReference>
<protein>
    <recommendedName>
        <fullName evidence="2">Aspartyl-tRNA synthetase</fullName>
    </recommendedName>
</protein>